<feature type="transmembrane region" description="Helical" evidence="1">
    <location>
        <begin position="103"/>
        <end position="124"/>
    </location>
</feature>
<dbReference type="AlphaFoldDB" id="A0A938XU04"/>
<dbReference type="InterPro" id="IPR014194">
    <property type="entry name" value="Spore_III_AE"/>
</dbReference>
<feature type="transmembrane region" description="Helical" evidence="1">
    <location>
        <begin position="277"/>
        <end position="298"/>
    </location>
</feature>
<protein>
    <submittedName>
        <fullName evidence="2">Stage III sporulation protein AE</fullName>
    </submittedName>
</protein>
<accession>A0A938XU04</accession>
<evidence type="ECO:0000256" key="1">
    <source>
        <dbReference type="SAM" id="Phobius"/>
    </source>
</evidence>
<feature type="transmembrane region" description="Helical" evidence="1">
    <location>
        <begin position="136"/>
        <end position="156"/>
    </location>
</feature>
<comment type="caution">
    <text evidence="2">The sequence shown here is derived from an EMBL/GenBank/DDBJ whole genome shotgun (WGS) entry which is preliminary data.</text>
</comment>
<reference evidence="2" key="1">
    <citation type="submission" date="2021-01" db="EMBL/GenBank/DDBJ databases">
        <title>Genomic Encyclopedia of Type Strains, Phase IV (KMG-IV): sequencing the most valuable type-strain genomes for metagenomic binning, comparative biology and taxonomic classification.</title>
        <authorList>
            <person name="Goeker M."/>
        </authorList>
    </citation>
    <scope>NUCLEOTIDE SEQUENCE</scope>
    <source>
        <strain evidence="2">DSM 23230</strain>
    </source>
</reference>
<feature type="transmembrane region" description="Helical" evidence="1">
    <location>
        <begin position="243"/>
        <end position="265"/>
    </location>
</feature>
<feature type="transmembrane region" description="Helical" evidence="1">
    <location>
        <begin position="361"/>
        <end position="389"/>
    </location>
</feature>
<dbReference type="NCBIfam" id="TIGR02829">
    <property type="entry name" value="spore_III_AE"/>
    <property type="match status" value="1"/>
</dbReference>
<gene>
    <name evidence="2" type="ORF">JOC47_000049</name>
</gene>
<sequence>MRQFILIISIILLVTIPIAAESNNSARLNSEEIIKQKLKELNLTNLRQEVEKLNQQTNNYLPPLQINDLLDLFNEQGLKIKITAIIKGLLRYLFDEIIVNSRLLGELVILSLIVAILKTFQFNFSNTEVSKLANGIIYLVLIIIALNSFKVAVVIAQNTITNMVDIMHALLPLLLTLLVSLGSITSATLFHPISFLIVNALSTVVAKVVFPLIFLAAILDIINNISDHYQVTGLASLFKQIGVGLLGVVMTIFMAAIVTQGTIAAVSDGVTIRTAKYLTGSFVPIVGGFVANALDMIVGGSLLIKNALGIFGVLTILIFCSFSVIKIIALVFIYRLAAAIVQPVSDAKIVDCLNRLGNNLLLVFAAVVGVGVMFFTIIIIIVGTANFVVMLR</sequence>
<dbReference type="EMBL" id="JAFBDQ010000001">
    <property type="protein sequence ID" value="MBM7555225.1"/>
    <property type="molecule type" value="Genomic_DNA"/>
</dbReference>
<organism evidence="2 3">
    <name type="scientific">Halanaerobacter jeridensis</name>
    <dbReference type="NCBI Taxonomy" id="706427"/>
    <lineage>
        <taxon>Bacteria</taxon>
        <taxon>Bacillati</taxon>
        <taxon>Bacillota</taxon>
        <taxon>Clostridia</taxon>
        <taxon>Halanaerobiales</taxon>
        <taxon>Halobacteroidaceae</taxon>
        <taxon>Halanaerobacter</taxon>
    </lineage>
</organism>
<keyword evidence="1" id="KW-1133">Transmembrane helix</keyword>
<keyword evidence="3" id="KW-1185">Reference proteome</keyword>
<proteinExistence type="predicted"/>
<dbReference type="Proteomes" id="UP000774000">
    <property type="component" value="Unassembled WGS sequence"/>
</dbReference>
<name>A0A938XU04_9FIRM</name>
<evidence type="ECO:0000313" key="2">
    <source>
        <dbReference type="EMBL" id="MBM7555225.1"/>
    </source>
</evidence>
<dbReference type="Pfam" id="PF09546">
    <property type="entry name" value="Spore_III_AE"/>
    <property type="match status" value="1"/>
</dbReference>
<keyword evidence="1" id="KW-0812">Transmembrane</keyword>
<feature type="transmembrane region" description="Helical" evidence="1">
    <location>
        <begin position="196"/>
        <end position="222"/>
    </location>
</feature>
<feature type="transmembrane region" description="Helical" evidence="1">
    <location>
        <begin position="310"/>
        <end position="341"/>
    </location>
</feature>
<evidence type="ECO:0000313" key="3">
    <source>
        <dbReference type="Proteomes" id="UP000774000"/>
    </source>
</evidence>
<dbReference type="RefSeq" id="WP_204699953.1">
    <property type="nucleotide sequence ID" value="NZ_JAFBDQ010000001.1"/>
</dbReference>
<keyword evidence="1" id="KW-0472">Membrane</keyword>
<feature type="transmembrane region" description="Helical" evidence="1">
    <location>
        <begin position="168"/>
        <end position="190"/>
    </location>
</feature>